<dbReference type="RefSeq" id="WP_048845971.1">
    <property type="nucleotide sequence ID" value="NZ_BALE01000001.1"/>
</dbReference>
<evidence type="ECO:0000256" key="3">
    <source>
        <dbReference type="ARBA" id="ARBA00013080"/>
    </source>
</evidence>
<feature type="binding site" evidence="8">
    <location>
        <begin position="215"/>
        <end position="216"/>
    </location>
    <ligand>
        <name>substrate</name>
    </ligand>
</feature>
<keyword evidence="6 8" id="KW-0413">Isomerase</keyword>
<feature type="active site" description="Proton donor" evidence="8">
    <location>
        <position position="76"/>
    </location>
</feature>
<gene>
    <name evidence="8" type="primary">dapF</name>
    <name evidence="10" type="ORF">Tasa_001_024</name>
</gene>
<sequence length="283" mass="29963">MPIEFHKMHGAGNDFVVLDLRNQPHASLTPGLITKLCDRHRGIGCDQLVVLNAARGSEADLAVAFFNPDGSEAGACGNASRCVALFESKRMGTDRVALQTMAGLLPASINEDGRVTVDMGAPRLDWTDVPLAHPCDTLALDLPHRPAACSMGNPHATLVFGPEGDMPDPAALGPVLEHHALFPERANIGFARMIAPDCMRLRVWERGAGLTLACGSGACAAVVNAARQGHAARACTVEVDGGVLDIDWRMPDRPGEEGHVFMTGPATFVFSGVFSDSLPEDHS</sequence>
<evidence type="ECO:0000256" key="4">
    <source>
        <dbReference type="ARBA" id="ARBA00022605"/>
    </source>
</evidence>
<feature type="site" description="Could be important to modulate the pK values of the two catalytic cysteine residues" evidence="8">
    <location>
        <position position="205"/>
    </location>
</feature>
<evidence type="ECO:0000313" key="11">
    <source>
        <dbReference type="Proteomes" id="UP000032679"/>
    </source>
</evidence>
<dbReference type="Gene3D" id="3.10.310.10">
    <property type="entry name" value="Diaminopimelate Epimerase, Chain A, domain 1"/>
    <property type="match status" value="2"/>
</dbReference>
<protein>
    <recommendedName>
        <fullName evidence="3 8">Diaminopimelate epimerase</fullName>
        <shortName evidence="8">DAP epimerase</shortName>
        <ecNumber evidence="3 8">5.1.1.7</ecNumber>
    </recommendedName>
    <alternativeName>
        <fullName evidence="8">PLP-independent amino acid racemase</fullName>
    </alternativeName>
</protein>
<dbReference type="HAMAP" id="MF_00197">
    <property type="entry name" value="DAP_epimerase"/>
    <property type="match status" value="1"/>
</dbReference>
<proteinExistence type="inferred from homology"/>
<feature type="binding site" evidence="8">
    <location>
        <position position="47"/>
    </location>
    <ligand>
        <name>substrate</name>
    </ligand>
</feature>
<comment type="subcellular location">
    <subcellularLocation>
        <location evidence="8">Cytoplasm</location>
    </subcellularLocation>
</comment>
<comment type="pathway">
    <text evidence="1 8">Amino-acid biosynthesis; L-lysine biosynthesis via DAP pathway; DL-2,6-diaminopimelate from LL-2,6-diaminopimelate: step 1/1.</text>
</comment>
<dbReference type="SUPFAM" id="SSF54506">
    <property type="entry name" value="Diaminopimelate epimerase-like"/>
    <property type="match status" value="2"/>
</dbReference>
<comment type="catalytic activity">
    <reaction evidence="7 8">
        <text>(2S,6S)-2,6-diaminopimelate = meso-2,6-diaminopimelate</text>
        <dbReference type="Rhea" id="RHEA:15393"/>
        <dbReference type="ChEBI" id="CHEBI:57609"/>
        <dbReference type="ChEBI" id="CHEBI:57791"/>
        <dbReference type="EC" id="5.1.1.7"/>
    </reaction>
</comment>
<dbReference type="OrthoDB" id="9805408at2"/>
<dbReference type="GO" id="GO:0009089">
    <property type="term" value="P:lysine biosynthetic process via diaminopimelate"/>
    <property type="evidence" value="ECO:0007669"/>
    <property type="project" value="UniProtKB-UniRule"/>
</dbReference>
<comment type="subunit">
    <text evidence="8">Homodimer.</text>
</comment>
<feature type="active site" evidence="9">
    <location>
        <position position="76"/>
    </location>
</feature>
<dbReference type="PROSITE" id="PS01326">
    <property type="entry name" value="DAP_EPIMERASE"/>
    <property type="match status" value="1"/>
</dbReference>
<keyword evidence="5 8" id="KW-0457">Lysine biosynthesis</keyword>
<comment type="similarity">
    <text evidence="2 8">Belongs to the diaminopimelate epimerase family.</text>
</comment>
<feature type="binding site" evidence="8">
    <location>
        <position position="187"/>
    </location>
    <ligand>
        <name>substrate</name>
    </ligand>
</feature>
<dbReference type="EC" id="5.1.1.7" evidence="3 8"/>
<feature type="binding site" evidence="8">
    <location>
        <begin position="77"/>
        <end position="78"/>
    </location>
    <ligand>
        <name>substrate</name>
    </ligand>
</feature>
<evidence type="ECO:0000256" key="1">
    <source>
        <dbReference type="ARBA" id="ARBA00005196"/>
    </source>
</evidence>
<keyword evidence="4 8" id="KW-0028">Amino-acid biosynthesis</keyword>
<dbReference type="Proteomes" id="UP000032679">
    <property type="component" value="Unassembled WGS sequence"/>
</dbReference>
<dbReference type="InterPro" id="IPR018510">
    <property type="entry name" value="DAP_epimerase_AS"/>
</dbReference>
<dbReference type="AlphaFoldDB" id="A0A0D6MGE0"/>
<dbReference type="GO" id="GO:0008837">
    <property type="term" value="F:diaminopimelate epimerase activity"/>
    <property type="evidence" value="ECO:0007669"/>
    <property type="project" value="UniProtKB-UniRule"/>
</dbReference>
<dbReference type="NCBIfam" id="TIGR00652">
    <property type="entry name" value="DapF"/>
    <property type="match status" value="1"/>
</dbReference>
<feature type="binding site" evidence="8">
    <location>
        <position position="153"/>
    </location>
    <ligand>
        <name>substrate</name>
    </ligand>
</feature>
<feature type="site" description="Could be important to modulate the pK values of the two catalytic cysteine residues" evidence="8">
    <location>
        <position position="155"/>
    </location>
</feature>
<accession>A0A0D6MGE0</accession>
<evidence type="ECO:0000256" key="9">
    <source>
        <dbReference type="PROSITE-ProRule" id="PRU10125"/>
    </source>
</evidence>
<feature type="binding site" evidence="8">
    <location>
        <position position="67"/>
    </location>
    <ligand>
        <name>substrate</name>
    </ligand>
</feature>
<feature type="active site" description="Proton acceptor" evidence="8">
    <location>
        <position position="214"/>
    </location>
</feature>
<evidence type="ECO:0000313" key="10">
    <source>
        <dbReference type="EMBL" id="GAN52709.1"/>
    </source>
</evidence>
<dbReference type="InterPro" id="IPR001653">
    <property type="entry name" value="DAP_epimerase_DapF"/>
</dbReference>
<evidence type="ECO:0000256" key="6">
    <source>
        <dbReference type="ARBA" id="ARBA00023235"/>
    </source>
</evidence>
<comment type="caution">
    <text evidence="10">The sequence shown here is derived from an EMBL/GenBank/DDBJ whole genome shotgun (WGS) entry which is preliminary data.</text>
</comment>
<feature type="binding site" evidence="8">
    <location>
        <begin position="205"/>
        <end position="206"/>
    </location>
    <ligand>
        <name>substrate</name>
    </ligand>
</feature>
<feature type="binding site" evidence="8">
    <location>
        <position position="13"/>
    </location>
    <ligand>
        <name>substrate</name>
    </ligand>
</feature>
<evidence type="ECO:0000256" key="5">
    <source>
        <dbReference type="ARBA" id="ARBA00023154"/>
    </source>
</evidence>
<comment type="function">
    <text evidence="8">Catalyzes the stereoinversion of LL-2,6-diaminopimelate (L,L-DAP) to meso-diaminopimelate (meso-DAP), a precursor of L-lysine and an essential component of the bacterial peptidoglycan.</text>
</comment>
<evidence type="ECO:0000256" key="8">
    <source>
        <dbReference type="HAMAP-Rule" id="MF_00197"/>
    </source>
</evidence>
<name>A0A0D6MGE0_9PROT</name>
<dbReference type="UniPathway" id="UPA00034">
    <property type="reaction ID" value="UER00025"/>
</dbReference>
<dbReference type="PANTHER" id="PTHR31689">
    <property type="entry name" value="DIAMINOPIMELATE EPIMERASE, CHLOROPLASTIC"/>
    <property type="match status" value="1"/>
</dbReference>
<evidence type="ECO:0000256" key="2">
    <source>
        <dbReference type="ARBA" id="ARBA00010219"/>
    </source>
</evidence>
<evidence type="ECO:0000256" key="7">
    <source>
        <dbReference type="ARBA" id="ARBA00051712"/>
    </source>
</evidence>
<keyword evidence="11" id="KW-1185">Reference proteome</keyword>
<dbReference type="STRING" id="1231623.Tasa_001_024"/>
<dbReference type="Pfam" id="PF01678">
    <property type="entry name" value="DAP_epimerase"/>
    <property type="match status" value="2"/>
</dbReference>
<dbReference type="GO" id="GO:0005829">
    <property type="term" value="C:cytosol"/>
    <property type="evidence" value="ECO:0007669"/>
    <property type="project" value="TreeGrafter"/>
</dbReference>
<organism evidence="10 11">
    <name type="scientific">Tanticharoenia sakaeratensis NBRC 103193</name>
    <dbReference type="NCBI Taxonomy" id="1231623"/>
    <lineage>
        <taxon>Bacteria</taxon>
        <taxon>Pseudomonadati</taxon>
        <taxon>Pseudomonadota</taxon>
        <taxon>Alphaproteobacteria</taxon>
        <taxon>Acetobacterales</taxon>
        <taxon>Acetobacteraceae</taxon>
        <taxon>Tanticharoenia</taxon>
    </lineage>
</organism>
<reference evidence="10 11" key="1">
    <citation type="submission" date="2012-10" db="EMBL/GenBank/DDBJ databases">
        <title>Genome sequencing of Tanticharoenia sakaeratensis NBRC 103193.</title>
        <authorList>
            <person name="Azuma Y."/>
            <person name="Hadano H."/>
            <person name="Hirakawa H."/>
            <person name="Matsushita K."/>
        </authorList>
    </citation>
    <scope>NUCLEOTIDE SEQUENCE [LARGE SCALE GENOMIC DNA]</scope>
    <source>
        <strain evidence="10 11">NBRC 103193</strain>
    </source>
</reference>
<keyword evidence="8" id="KW-0963">Cytoplasm</keyword>
<dbReference type="EMBL" id="BALE01000001">
    <property type="protein sequence ID" value="GAN52709.1"/>
    <property type="molecule type" value="Genomic_DNA"/>
</dbReference>
<dbReference type="PANTHER" id="PTHR31689:SF0">
    <property type="entry name" value="DIAMINOPIMELATE EPIMERASE"/>
    <property type="match status" value="1"/>
</dbReference>